<keyword evidence="11" id="KW-1185">Reference proteome</keyword>
<evidence type="ECO:0000256" key="2">
    <source>
        <dbReference type="ARBA" id="ARBA00005992"/>
    </source>
</evidence>
<evidence type="ECO:0000259" key="9">
    <source>
        <dbReference type="PROSITE" id="PS52029"/>
    </source>
</evidence>
<evidence type="ECO:0000256" key="7">
    <source>
        <dbReference type="PROSITE-ProRule" id="PRU01373"/>
    </source>
</evidence>
<evidence type="ECO:0000313" key="10">
    <source>
        <dbReference type="EMBL" id="QBK31289.1"/>
    </source>
</evidence>
<proteinExistence type="inferred from homology"/>
<dbReference type="GO" id="GO:0016740">
    <property type="term" value="F:transferase activity"/>
    <property type="evidence" value="ECO:0007669"/>
    <property type="project" value="UniProtKB-KW"/>
</dbReference>
<evidence type="ECO:0000313" key="11">
    <source>
        <dbReference type="Proteomes" id="UP000293719"/>
    </source>
</evidence>
<keyword evidence="6 7" id="KW-0961">Cell wall biogenesis/degradation</keyword>
<dbReference type="OrthoDB" id="9787225at2"/>
<dbReference type="InterPro" id="IPR002477">
    <property type="entry name" value="Peptidoglycan-bd-like"/>
</dbReference>
<dbReference type="KEGG" id="rpod:E0E05_12165"/>
<keyword evidence="4 7" id="KW-0133">Cell shape</keyword>
<dbReference type="InterPro" id="IPR038063">
    <property type="entry name" value="Transpep_catalytic_dom"/>
</dbReference>
<comment type="similarity">
    <text evidence="2">Belongs to the YkuD family.</text>
</comment>
<dbReference type="RefSeq" id="WP_131616957.1">
    <property type="nucleotide sequence ID" value="NZ_CP036532.1"/>
</dbReference>
<dbReference type="InterPro" id="IPR005490">
    <property type="entry name" value="LD_TPept_cat_dom"/>
</dbReference>
<feature type="active site" description="Proton donor/acceptor" evidence="7">
    <location>
        <position position="279"/>
    </location>
</feature>
<organism evidence="10 11">
    <name type="scientific">Roseitalea porphyridii</name>
    <dbReference type="NCBI Taxonomy" id="1852022"/>
    <lineage>
        <taxon>Bacteria</taxon>
        <taxon>Pseudomonadati</taxon>
        <taxon>Pseudomonadota</taxon>
        <taxon>Alphaproteobacteria</taxon>
        <taxon>Hyphomicrobiales</taxon>
        <taxon>Ahrensiaceae</taxon>
        <taxon>Roseitalea</taxon>
    </lineage>
</organism>
<sequence>MQRTLRYIAAACAIIAATPAAALEASAINQARYSDTLPEGRSAMMVKLQVLLDRADVSPGVIDGRWGGNTQSAVRAFEEVEGLPVDGQPDETLWRRLTGSGKMADIAAPYTISQADADRLRPDLPEDYAELAAMDWLGHTSVAEAVAEKFHMDVDFLRDLNAGVRFAVGARVMVVRPGENLDTPVRRVVADKSANRLHAFDAGGTRIASYPVTIGSSQLPSPSGTHEVVGIAVEPTYAYKPDENFQQGDNDEQLTLPPGPNGPVGIVWIDLSKPTYGLHGTSDPATIAKTVSHGCVRLTNWDALELARNLDPGVPVEFSR</sequence>
<protein>
    <submittedName>
        <fullName evidence="10">Murein L,D-transpeptidase</fullName>
    </submittedName>
</protein>
<dbReference type="GO" id="GO:0008360">
    <property type="term" value="P:regulation of cell shape"/>
    <property type="evidence" value="ECO:0007669"/>
    <property type="project" value="UniProtKB-UniRule"/>
</dbReference>
<dbReference type="PROSITE" id="PS52029">
    <property type="entry name" value="LD_TPASE"/>
    <property type="match status" value="1"/>
</dbReference>
<dbReference type="GO" id="GO:0071555">
    <property type="term" value="P:cell wall organization"/>
    <property type="evidence" value="ECO:0007669"/>
    <property type="project" value="UniProtKB-UniRule"/>
</dbReference>
<gene>
    <name evidence="10" type="ORF">E0E05_12165</name>
</gene>
<dbReference type="GO" id="GO:0071972">
    <property type="term" value="F:peptidoglycan L,D-transpeptidase activity"/>
    <property type="evidence" value="ECO:0007669"/>
    <property type="project" value="TreeGrafter"/>
</dbReference>
<dbReference type="UniPathway" id="UPA00219"/>
<dbReference type="Gene3D" id="2.40.440.10">
    <property type="entry name" value="L,D-transpeptidase catalytic domain-like"/>
    <property type="match status" value="1"/>
</dbReference>
<dbReference type="EMBL" id="CP036532">
    <property type="protein sequence ID" value="QBK31289.1"/>
    <property type="molecule type" value="Genomic_DNA"/>
</dbReference>
<evidence type="ECO:0000256" key="4">
    <source>
        <dbReference type="ARBA" id="ARBA00022960"/>
    </source>
</evidence>
<dbReference type="SUPFAM" id="SSF47090">
    <property type="entry name" value="PGBD-like"/>
    <property type="match status" value="1"/>
</dbReference>
<dbReference type="CDD" id="cd16913">
    <property type="entry name" value="YkuD_like"/>
    <property type="match status" value="1"/>
</dbReference>
<dbReference type="GO" id="GO:0018104">
    <property type="term" value="P:peptidoglycan-protein cross-linking"/>
    <property type="evidence" value="ECO:0007669"/>
    <property type="project" value="TreeGrafter"/>
</dbReference>
<dbReference type="Gene3D" id="1.10.101.10">
    <property type="entry name" value="PGBD-like superfamily/PGBD"/>
    <property type="match status" value="1"/>
</dbReference>
<feature type="active site" description="Nucleophile" evidence="7">
    <location>
        <position position="295"/>
    </location>
</feature>
<dbReference type="PANTHER" id="PTHR30582">
    <property type="entry name" value="L,D-TRANSPEPTIDASE"/>
    <property type="match status" value="1"/>
</dbReference>
<dbReference type="Pfam" id="PF01471">
    <property type="entry name" value="PG_binding_1"/>
    <property type="match status" value="1"/>
</dbReference>
<feature type="signal peptide" evidence="8">
    <location>
        <begin position="1"/>
        <end position="22"/>
    </location>
</feature>
<dbReference type="InterPro" id="IPR036365">
    <property type="entry name" value="PGBD-like_sf"/>
</dbReference>
<feature type="chain" id="PRO_5020843080" evidence="8">
    <location>
        <begin position="23"/>
        <end position="320"/>
    </location>
</feature>
<dbReference type="PANTHER" id="PTHR30582:SF30">
    <property type="entry name" value="BLR4375 PROTEIN"/>
    <property type="match status" value="1"/>
</dbReference>
<dbReference type="GeneID" id="90768055"/>
<evidence type="ECO:0000256" key="8">
    <source>
        <dbReference type="SAM" id="SignalP"/>
    </source>
</evidence>
<keyword evidence="5 7" id="KW-0573">Peptidoglycan synthesis</keyword>
<dbReference type="Pfam" id="PF03734">
    <property type="entry name" value="YkuD"/>
    <property type="match status" value="1"/>
</dbReference>
<dbReference type="GO" id="GO:0005576">
    <property type="term" value="C:extracellular region"/>
    <property type="evidence" value="ECO:0007669"/>
    <property type="project" value="TreeGrafter"/>
</dbReference>
<evidence type="ECO:0000256" key="5">
    <source>
        <dbReference type="ARBA" id="ARBA00022984"/>
    </source>
</evidence>
<accession>A0A4P6V3H8</accession>
<keyword evidence="8" id="KW-0732">Signal</keyword>
<dbReference type="SUPFAM" id="SSF141523">
    <property type="entry name" value="L,D-transpeptidase catalytic domain-like"/>
    <property type="match status" value="1"/>
</dbReference>
<evidence type="ECO:0000256" key="1">
    <source>
        <dbReference type="ARBA" id="ARBA00004752"/>
    </source>
</evidence>
<keyword evidence="3" id="KW-0808">Transferase</keyword>
<dbReference type="AlphaFoldDB" id="A0A4P6V3H8"/>
<evidence type="ECO:0000256" key="3">
    <source>
        <dbReference type="ARBA" id="ARBA00022679"/>
    </source>
</evidence>
<comment type="pathway">
    <text evidence="1 7">Cell wall biogenesis; peptidoglycan biosynthesis.</text>
</comment>
<name>A0A4P6V3H8_9HYPH</name>
<evidence type="ECO:0000256" key="6">
    <source>
        <dbReference type="ARBA" id="ARBA00023316"/>
    </source>
</evidence>
<dbReference type="InterPro" id="IPR050979">
    <property type="entry name" value="LD-transpeptidase"/>
</dbReference>
<reference evidence="10 11" key="1">
    <citation type="journal article" date="2017" name="Int. J. Syst. Evol. Microbiol.">
        <title>Roseitalea porphyridii gen. nov., sp. nov., isolated from a red alga, and reclassification of Hoeflea suaedae Chung et al. 2013 as Pseudohoeflea suaedae gen. nov., comb. nov.</title>
        <authorList>
            <person name="Hyeon J.W."/>
            <person name="Jeong S.E."/>
            <person name="Baek K."/>
            <person name="Jeon C.O."/>
        </authorList>
    </citation>
    <scope>NUCLEOTIDE SEQUENCE [LARGE SCALE GENOMIC DNA]</scope>
    <source>
        <strain evidence="10 11">MA7-20</strain>
    </source>
</reference>
<dbReference type="InterPro" id="IPR036366">
    <property type="entry name" value="PGBDSf"/>
</dbReference>
<feature type="domain" description="L,D-TPase catalytic" evidence="9">
    <location>
        <begin position="186"/>
        <end position="319"/>
    </location>
</feature>
<dbReference type="Proteomes" id="UP000293719">
    <property type="component" value="Chromosome"/>
</dbReference>